<gene>
    <name evidence="1" type="ORF">MoryE10_19330</name>
</gene>
<organism evidence="1 2">
    <name type="scientific">Methylogaea oryzae</name>
    <dbReference type="NCBI Taxonomy" id="1295382"/>
    <lineage>
        <taxon>Bacteria</taxon>
        <taxon>Pseudomonadati</taxon>
        <taxon>Pseudomonadota</taxon>
        <taxon>Gammaproteobacteria</taxon>
        <taxon>Methylococcales</taxon>
        <taxon>Methylococcaceae</taxon>
        <taxon>Methylogaea</taxon>
    </lineage>
</organism>
<evidence type="ECO:0000313" key="1">
    <source>
        <dbReference type="EMBL" id="BBL71327.1"/>
    </source>
</evidence>
<dbReference type="Gene3D" id="1.10.1200.10">
    <property type="entry name" value="ACP-like"/>
    <property type="match status" value="1"/>
</dbReference>
<evidence type="ECO:0008006" key="3">
    <source>
        <dbReference type="Google" id="ProtNLM"/>
    </source>
</evidence>
<keyword evidence="2" id="KW-1185">Reference proteome</keyword>
<dbReference type="EMBL" id="AP019782">
    <property type="protein sequence ID" value="BBL71327.1"/>
    <property type="molecule type" value="Genomic_DNA"/>
</dbReference>
<reference evidence="1" key="1">
    <citation type="submission" date="2019-06" db="EMBL/GenBank/DDBJ databases">
        <title>Complete genome sequence of Methylogaea oryzae strain JCM16910.</title>
        <authorList>
            <person name="Asakawa S."/>
        </authorList>
    </citation>
    <scope>NUCLEOTIDE SEQUENCE</scope>
    <source>
        <strain evidence="1">E10</strain>
    </source>
</reference>
<sequence length="69" mass="7777">MGDVFGIDPADISQDASPGRIDQWDSLHHMNLVLALEDEFAVRFPEDRIEHLISFELIVLTLKELGVSN</sequence>
<dbReference type="KEGG" id="moz:MoryE10_19330"/>
<dbReference type="InterPro" id="IPR036736">
    <property type="entry name" value="ACP-like_sf"/>
</dbReference>
<protein>
    <recommendedName>
        <fullName evidence="3">Acyl carrier protein</fullName>
    </recommendedName>
</protein>
<name>A0A8D4VQD2_9GAMM</name>
<accession>A0A8D4VQD2</accession>
<dbReference type="Proteomes" id="UP000824988">
    <property type="component" value="Chromosome"/>
</dbReference>
<dbReference type="SUPFAM" id="SSF47336">
    <property type="entry name" value="ACP-like"/>
    <property type="match status" value="1"/>
</dbReference>
<proteinExistence type="predicted"/>
<evidence type="ECO:0000313" key="2">
    <source>
        <dbReference type="Proteomes" id="UP000824988"/>
    </source>
</evidence>
<dbReference type="AlphaFoldDB" id="A0A8D4VQD2"/>